<protein>
    <submittedName>
        <fullName evidence="2">P-loop NTPase fold protein</fullName>
    </submittedName>
</protein>
<feature type="domain" description="KAP NTPase" evidence="1">
    <location>
        <begin position="15"/>
        <end position="383"/>
    </location>
</feature>
<dbReference type="Gene3D" id="3.40.50.300">
    <property type="entry name" value="P-loop containing nucleotide triphosphate hydrolases"/>
    <property type="match status" value="1"/>
</dbReference>
<gene>
    <name evidence="2" type="ORF">ACFOOT_11730</name>
</gene>
<dbReference type="RefSeq" id="WP_191325660.1">
    <property type="nucleotide sequence ID" value="NZ_BMZP01000020.1"/>
</dbReference>
<organism evidence="2 3">
    <name type="scientific">Novosphingobium pokkalii</name>
    <dbReference type="NCBI Taxonomy" id="1770194"/>
    <lineage>
        <taxon>Bacteria</taxon>
        <taxon>Pseudomonadati</taxon>
        <taxon>Pseudomonadota</taxon>
        <taxon>Alphaproteobacteria</taxon>
        <taxon>Sphingomonadales</taxon>
        <taxon>Sphingomonadaceae</taxon>
        <taxon>Novosphingobium</taxon>
    </lineage>
</organism>
<keyword evidence="3" id="KW-1185">Reference proteome</keyword>
<proteinExistence type="predicted"/>
<sequence>MWADNETTRDFLNFSGVSDTVAEIIVQARGRPISIGVSGAWGVGKSSMIKLTEASLSGRERKEGEREFIFVEFNAWLYQGYDDARAALMDVIADKLEKEAEERATAVDKAKALVKRVKWFRVLKLFAGSAATVAFGLPPTGLIGDICSLGARALGSGADNKLIADTQKAVGETAEAASGLLAEKADKSPPKEIQALRNAFEETLEELGVTLVVLIDDLDRCLPPTTISTLEAIRLFLFLKNTAFVIAADTDMIKHAVRKHFDGVDDELATNYFDKLIQVPIRVPALGTQEVRAYMMMLFVENSDLLDDAKEKIRAGVCKQLQQTWQGKRVDRAFVQSLHDSFPDELVGKLDTADRLAPLMIGATGISGNPRLIKRFLNALAIRMTISKAQGVGVDEAVLAKLLLFERLGDPKAYAALIAAISASDAGKPSFLAEWETKAMAGAALQLEAPWDDPFVVEWLTLPPALAEVDLRGALYVSREHAPLITAADRLSSEAAELLTALLEHPDMASSLKERLAHVSRAETTVIMDRLLDRARQEQEWGVPPILEACLAMAAADPVQGARLAAFIKDRPAPQIQPNIVPKIGDQPWAANILREWEKSDVAPPVKAAIKKRRGNGNLAIQ</sequence>
<name>A0ABV7V3T7_9SPHN</name>
<dbReference type="InterPro" id="IPR052754">
    <property type="entry name" value="NTPase_KAP_P-loop"/>
</dbReference>
<comment type="caution">
    <text evidence="2">The sequence shown here is derived from an EMBL/GenBank/DDBJ whole genome shotgun (WGS) entry which is preliminary data.</text>
</comment>
<dbReference type="InterPro" id="IPR027417">
    <property type="entry name" value="P-loop_NTPase"/>
</dbReference>
<reference evidence="3" key="1">
    <citation type="journal article" date="2019" name="Int. J. Syst. Evol. Microbiol.">
        <title>The Global Catalogue of Microorganisms (GCM) 10K type strain sequencing project: providing services to taxonomists for standard genome sequencing and annotation.</title>
        <authorList>
            <consortium name="The Broad Institute Genomics Platform"/>
            <consortium name="The Broad Institute Genome Sequencing Center for Infectious Disease"/>
            <person name="Wu L."/>
            <person name="Ma J."/>
        </authorList>
    </citation>
    <scope>NUCLEOTIDE SEQUENCE [LARGE SCALE GENOMIC DNA]</scope>
    <source>
        <strain evidence="3">KCTC 42224</strain>
    </source>
</reference>
<dbReference type="InterPro" id="IPR011646">
    <property type="entry name" value="KAP_P-loop"/>
</dbReference>
<dbReference type="PANTHER" id="PTHR22674">
    <property type="entry name" value="NTPASE, KAP FAMILY P-LOOP DOMAIN-CONTAINING 1"/>
    <property type="match status" value="1"/>
</dbReference>
<dbReference type="Proteomes" id="UP001595683">
    <property type="component" value="Unassembled WGS sequence"/>
</dbReference>
<dbReference type="SUPFAM" id="SSF52540">
    <property type="entry name" value="P-loop containing nucleoside triphosphate hydrolases"/>
    <property type="match status" value="1"/>
</dbReference>
<accession>A0ABV7V3T7</accession>
<dbReference type="EMBL" id="JBHRYE010000019">
    <property type="protein sequence ID" value="MFC3672095.1"/>
    <property type="molecule type" value="Genomic_DNA"/>
</dbReference>
<evidence type="ECO:0000313" key="2">
    <source>
        <dbReference type="EMBL" id="MFC3672095.1"/>
    </source>
</evidence>
<evidence type="ECO:0000259" key="1">
    <source>
        <dbReference type="Pfam" id="PF07693"/>
    </source>
</evidence>
<dbReference type="PANTHER" id="PTHR22674:SF6">
    <property type="entry name" value="NTPASE KAP FAMILY P-LOOP DOMAIN-CONTAINING PROTEIN 1"/>
    <property type="match status" value="1"/>
</dbReference>
<dbReference type="Pfam" id="PF07693">
    <property type="entry name" value="KAP_NTPase"/>
    <property type="match status" value="1"/>
</dbReference>
<evidence type="ECO:0000313" key="3">
    <source>
        <dbReference type="Proteomes" id="UP001595683"/>
    </source>
</evidence>